<gene>
    <name evidence="2" type="ORF">BJX66DRAFT_44124</name>
</gene>
<feature type="region of interest" description="Disordered" evidence="1">
    <location>
        <begin position="1"/>
        <end position="63"/>
    </location>
</feature>
<proteinExistence type="predicted"/>
<keyword evidence="3" id="KW-1185">Reference proteome</keyword>
<organism evidence="2 3">
    <name type="scientific">Aspergillus keveii</name>
    <dbReference type="NCBI Taxonomy" id="714993"/>
    <lineage>
        <taxon>Eukaryota</taxon>
        <taxon>Fungi</taxon>
        <taxon>Dikarya</taxon>
        <taxon>Ascomycota</taxon>
        <taxon>Pezizomycotina</taxon>
        <taxon>Eurotiomycetes</taxon>
        <taxon>Eurotiomycetidae</taxon>
        <taxon>Eurotiales</taxon>
        <taxon>Aspergillaceae</taxon>
        <taxon>Aspergillus</taxon>
        <taxon>Aspergillus subgen. Nidulantes</taxon>
    </lineage>
</organism>
<feature type="compositionally biased region" description="Basic and acidic residues" evidence="1">
    <location>
        <begin position="47"/>
        <end position="63"/>
    </location>
</feature>
<dbReference type="EMBL" id="JBFTWV010000129">
    <property type="protein sequence ID" value="KAL2785988.1"/>
    <property type="molecule type" value="Genomic_DNA"/>
</dbReference>
<dbReference type="Proteomes" id="UP001610563">
    <property type="component" value="Unassembled WGS sequence"/>
</dbReference>
<accession>A0ABR4FRU5</accession>
<evidence type="ECO:0000313" key="2">
    <source>
        <dbReference type="EMBL" id="KAL2785988.1"/>
    </source>
</evidence>
<evidence type="ECO:0000313" key="3">
    <source>
        <dbReference type="Proteomes" id="UP001610563"/>
    </source>
</evidence>
<reference evidence="2 3" key="1">
    <citation type="submission" date="2024-07" db="EMBL/GenBank/DDBJ databases">
        <title>Section-level genome sequencing and comparative genomics of Aspergillus sections Usti and Cavernicolus.</title>
        <authorList>
            <consortium name="Lawrence Berkeley National Laboratory"/>
            <person name="Nybo J.L."/>
            <person name="Vesth T.C."/>
            <person name="Theobald S."/>
            <person name="Frisvad J.C."/>
            <person name="Larsen T.O."/>
            <person name="Kjaerboelling I."/>
            <person name="Rothschild-Mancinelli K."/>
            <person name="Lyhne E.K."/>
            <person name="Kogle M.E."/>
            <person name="Barry K."/>
            <person name="Clum A."/>
            <person name="Na H."/>
            <person name="Ledsgaard L."/>
            <person name="Lin J."/>
            <person name="Lipzen A."/>
            <person name="Kuo A."/>
            <person name="Riley R."/>
            <person name="Mondo S."/>
            <person name="Labutti K."/>
            <person name="Haridas S."/>
            <person name="Pangalinan J."/>
            <person name="Salamov A.A."/>
            <person name="Simmons B.A."/>
            <person name="Magnuson J.K."/>
            <person name="Chen J."/>
            <person name="Drula E."/>
            <person name="Henrissat B."/>
            <person name="Wiebenga A."/>
            <person name="Lubbers R.J."/>
            <person name="Gomes A.C."/>
            <person name="Makela M.R."/>
            <person name="Stajich J."/>
            <person name="Grigoriev I.V."/>
            <person name="Mortensen U.H."/>
            <person name="De Vries R.P."/>
            <person name="Baker S.E."/>
            <person name="Andersen M.R."/>
        </authorList>
    </citation>
    <scope>NUCLEOTIDE SEQUENCE [LARGE SCALE GENOMIC DNA]</scope>
    <source>
        <strain evidence="2 3">CBS 209.92</strain>
    </source>
</reference>
<protein>
    <recommendedName>
        <fullName evidence="4">Chromo domain-containing protein</fullName>
    </recommendedName>
</protein>
<name>A0ABR4FRU5_9EURO</name>
<evidence type="ECO:0008006" key="4">
    <source>
        <dbReference type="Google" id="ProtNLM"/>
    </source>
</evidence>
<sequence length="159" mass="18689">MTQTIPPPLEEESPPPTRRRRTPERATAGEPLLTRLIEALTSNLQRTSERVDGPDSGPKLEEIPIYHGKNLGEWRTWTADAEDRHAQYPRKYSTEESRVRHGVSRCDDKIKLAWRIRIDYRDPSEPDPTWEELKRYLKTWADPEADRMQQAAFRLLNER</sequence>
<evidence type="ECO:0000256" key="1">
    <source>
        <dbReference type="SAM" id="MobiDB-lite"/>
    </source>
</evidence>
<comment type="caution">
    <text evidence="2">The sequence shown here is derived from an EMBL/GenBank/DDBJ whole genome shotgun (WGS) entry which is preliminary data.</text>
</comment>